<feature type="chain" id="PRO_5018137561" evidence="1">
    <location>
        <begin position="29"/>
        <end position="411"/>
    </location>
</feature>
<dbReference type="STRING" id="1123309.GCA_000377005_00872"/>
<reference evidence="2 3" key="1">
    <citation type="submission" date="2018-11" db="EMBL/GenBank/DDBJ databases">
        <title>Genomes From Bacteria Associated with the Canine Oral Cavity: a Test Case for Automated Genome-Based Taxonomic Assignment.</title>
        <authorList>
            <person name="Coil D.A."/>
            <person name="Jospin G."/>
            <person name="Darling A.E."/>
            <person name="Wallis C."/>
            <person name="Davis I.J."/>
            <person name="Harris S."/>
            <person name="Eisen J.A."/>
            <person name="Holcombe L.J."/>
            <person name="O'Flynn C."/>
        </authorList>
    </citation>
    <scope>NUCLEOTIDE SEQUENCE [LARGE SCALE GENOMIC DNA]</scope>
    <source>
        <strain evidence="2 3">OH4621_COT-116</strain>
    </source>
</reference>
<gene>
    <name evidence="2" type="ORF">EII38_06145</name>
</gene>
<feature type="signal peptide" evidence="1">
    <location>
        <begin position="1"/>
        <end position="28"/>
    </location>
</feature>
<evidence type="ECO:0000313" key="3">
    <source>
        <dbReference type="Proteomes" id="UP000281771"/>
    </source>
</evidence>
<organism evidence="2 3">
    <name type="scientific">Streptococcus minor</name>
    <dbReference type="NCBI Taxonomy" id="229549"/>
    <lineage>
        <taxon>Bacteria</taxon>
        <taxon>Bacillati</taxon>
        <taxon>Bacillota</taxon>
        <taxon>Bacilli</taxon>
        <taxon>Lactobacillales</taxon>
        <taxon>Streptococcaceae</taxon>
        <taxon>Streptococcus</taxon>
    </lineage>
</organism>
<dbReference type="EMBL" id="RQZA01000004">
    <property type="protein sequence ID" value="RRD31357.1"/>
    <property type="molecule type" value="Genomic_DNA"/>
</dbReference>
<keyword evidence="3" id="KW-1185">Reference proteome</keyword>
<evidence type="ECO:0000313" key="2">
    <source>
        <dbReference type="EMBL" id="RRD31357.1"/>
    </source>
</evidence>
<dbReference type="Proteomes" id="UP000281771">
    <property type="component" value="Unassembled WGS sequence"/>
</dbReference>
<keyword evidence="1" id="KW-0732">Signal</keyword>
<dbReference type="Pfam" id="PF14262">
    <property type="entry name" value="Cthe_2159"/>
    <property type="match status" value="1"/>
</dbReference>
<comment type="caution">
    <text evidence="2">The sequence shown here is derived from an EMBL/GenBank/DDBJ whole genome shotgun (WGS) entry which is preliminary data.</text>
</comment>
<evidence type="ECO:0000256" key="1">
    <source>
        <dbReference type="SAM" id="SignalP"/>
    </source>
</evidence>
<dbReference type="PROSITE" id="PS51257">
    <property type="entry name" value="PROKAR_LIPOPROTEIN"/>
    <property type="match status" value="1"/>
</dbReference>
<dbReference type="RefSeq" id="WP_124776877.1">
    <property type="nucleotide sequence ID" value="NZ_RQZA01000004.1"/>
</dbReference>
<protein>
    <submittedName>
        <fullName evidence="2">Carbohydrate-binding domain-containing protein</fullName>
    </submittedName>
</protein>
<dbReference type="AlphaFoldDB" id="A0A3P1VCF5"/>
<dbReference type="InterPro" id="IPR025584">
    <property type="entry name" value="Cthe_2159"/>
</dbReference>
<accession>A0A3P1VCF5</accession>
<name>A0A3P1VCF5_9STRE</name>
<sequence length="411" mass="41750">MAYPRKKYFKGFSKTGVSLLLLTSLALAACGQVSQSSMNPRSSVNNLSATGDNVTQGLATDYFSASDYDASYDVDTASVINLSGSTATVSGEGVSLSDSVVTISASGTYIISGTSEKVQIVVKAVASDKVRLVLDGAHMTGDNAAITVQGADTVTITLAEGSQNSISDSSLNSNDEEDAAIFSKSNLVFNGTGSLSVQGQYQHAIESKAALRITGGDYHIESVGDGLKATDALNITGASLAITAGEDAVQADNDEDSTLGNLYISDAHLSISAGDDGIHASNATVIDSGNIQVTSSTEAIEGTSVTINGGSLNLYAIDDGINASSDVTGATIFIKITGGDIKLEVGQGDTDALDSNGDLIVSGGSLDITAQFAFDFDGVAEYSGGSIVVNGKAVTDITNSMMMGNGGRLGQ</sequence>
<proteinExistence type="predicted"/>